<name>A0ABD1Y0E1_9MARC</name>
<dbReference type="InterPro" id="IPR027443">
    <property type="entry name" value="IPNS-like_sf"/>
</dbReference>
<comment type="similarity">
    <text evidence="1 4">Belongs to the iron/ascorbate-dependent oxidoreductase family.</text>
</comment>
<feature type="domain" description="Fe2OG dioxygenase" evidence="5">
    <location>
        <begin position="199"/>
        <end position="304"/>
    </location>
</feature>
<dbReference type="AlphaFoldDB" id="A0ABD1Y0E1"/>
<dbReference type="InterPro" id="IPR050295">
    <property type="entry name" value="Plant_2OG-oxidoreductases"/>
</dbReference>
<dbReference type="Gene3D" id="2.60.120.330">
    <property type="entry name" value="B-lactam Antibiotic, Isopenicillin N Synthase, Chain"/>
    <property type="match status" value="1"/>
</dbReference>
<keyword evidence="3 4" id="KW-0408">Iron</keyword>
<protein>
    <recommendedName>
        <fullName evidence="5">Fe2OG dioxygenase domain-containing protein</fullName>
    </recommendedName>
</protein>
<gene>
    <name evidence="6" type="ORF">R1flu_000104</name>
</gene>
<comment type="caution">
    <text evidence="6">The sequence shown here is derived from an EMBL/GenBank/DDBJ whole genome shotgun (WGS) entry which is preliminary data.</text>
</comment>
<dbReference type="EMBL" id="JBHFFA010000006">
    <property type="protein sequence ID" value="KAL2619899.1"/>
    <property type="molecule type" value="Genomic_DNA"/>
</dbReference>
<evidence type="ECO:0000256" key="1">
    <source>
        <dbReference type="ARBA" id="ARBA00008056"/>
    </source>
</evidence>
<organism evidence="6 7">
    <name type="scientific">Riccia fluitans</name>
    <dbReference type="NCBI Taxonomy" id="41844"/>
    <lineage>
        <taxon>Eukaryota</taxon>
        <taxon>Viridiplantae</taxon>
        <taxon>Streptophyta</taxon>
        <taxon>Embryophyta</taxon>
        <taxon>Marchantiophyta</taxon>
        <taxon>Marchantiopsida</taxon>
        <taxon>Marchantiidae</taxon>
        <taxon>Marchantiales</taxon>
        <taxon>Ricciaceae</taxon>
        <taxon>Riccia</taxon>
    </lineage>
</organism>
<keyword evidence="7" id="KW-1185">Reference proteome</keyword>
<dbReference type="PANTHER" id="PTHR47991">
    <property type="entry name" value="OXOGLUTARATE/IRON-DEPENDENT DIOXYGENASE"/>
    <property type="match status" value="1"/>
</dbReference>
<dbReference type="InterPro" id="IPR026992">
    <property type="entry name" value="DIOX_N"/>
</dbReference>
<dbReference type="GO" id="GO:0046872">
    <property type="term" value="F:metal ion binding"/>
    <property type="evidence" value="ECO:0007669"/>
    <property type="project" value="UniProtKB-KW"/>
</dbReference>
<dbReference type="InterPro" id="IPR005123">
    <property type="entry name" value="Oxoglu/Fe-dep_dioxygenase_dom"/>
</dbReference>
<dbReference type="Pfam" id="PF03171">
    <property type="entry name" value="2OG-FeII_Oxy"/>
    <property type="match status" value="1"/>
</dbReference>
<evidence type="ECO:0000256" key="4">
    <source>
        <dbReference type="RuleBase" id="RU003682"/>
    </source>
</evidence>
<accession>A0ABD1Y0E1</accession>
<dbReference type="InterPro" id="IPR044861">
    <property type="entry name" value="IPNS-like_FE2OG_OXY"/>
</dbReference>
<sequence>MNRIACSSRDLEEQVALQGQGSYMYKGQTHYPLPVVDLKGRLEHYSDPDVRTALVQQLREAGRVGSFCVVNHGIDEKLLMEFKQVCREFFALPLEEKINCSKTPIPGCYRPLGYQGQFHNRTQKSFVTQRREVFEIQGSPSSYNHDLVPWPELLPSFRGCLEAFAKEMQGLTKWMMETLAEGLGLEKDAFLKQIGGDEFHQQVNVCSYPMMEKQPKEIINPSTIAFGAHSDLTIMNLVLEDDVGGAQVYHDDRWFDVKPIPEGVTLFLGDPMECMSNGMYHAMIHRVVAPENNSRFSCVSTVEPIDKERTVIHAVPELVESLGAPAKYVPYNFLGRFMSIAGKRFEPEIMTKRFMVTDAAVLDSLRDFSVRDGVFHIGSRPLGSFTEGF</sequence>
<proteinExistence type="inferred from homology"/>
<evidence type="ECO:0000313" key="7">
    <source>
        <dbReference type="Proteomes" id="UP001605036"/>
    </source>
</evidence>
<dbReference type="GO" id="GO:0016491">
    <property type="term" value="F:oxidoreductase activity"/>
    <property type="evidence" value="ECO:0007669"/>
    <property type="project" value="UniProtKB-KW"/>
</dbReference>
<dbReference type="Proteomes" id="UP001605036">
    <property type="component" value="Unassembled WGS sequence"/>
</dbReference>
<reference evidence="6 7" key="1">
    <citation type="submission" date="2024-09" db="EMBL/GenBank/DDBJ databases">
        <title>Chromosome-scale assembly of Riccia fluitans.</title>
        <authorList>
            <person name="Paukszto L."/>
            <person name="Sawicki J."/>
            <person name="Karawczyk K."/>
            <person name="Piernik-Szablinska J."/>
            <person name="Szczecinska M."/>
            <person name="Mazdziarz M."/>
        </authorList>
    </citation>
    <scope>NUCLEOTIDE SEQUENCE [LARGE SCALE GENOMIC DNA]</scope>
    <source>
        <strain evidence="6">Rf_01</strain>
        <tissue evidence="6">Aerial parts of the thallus</tissue>
    </source>
</reference>
<evidence type="ECO:0000256" key="2">
    <source>
        <dbReference type="ARBA" id="ARBA00022723"/>
    </source>
</evidence>
<dbReference type="SUPFAM" id="SSF51197">
    <property type="entry name" value="Clavaminate synthase-like"/>
    <property type="match status" value="1"/>
</dbReference>
<evidence type="ECO:0000259" key="5">
    <source>
        <dbReference type="PROSITE" id="PS51471"/>
    </source>
</evidence>
<dbReference type="PROSITE" id="PS51471">
    <property type="entry name" value="FE2OG_OXY"/>
    <property type="match status" value="1"/>
</dbReference>
<keyword evidence="4" id="KW-0560">Oxidoreductase</keyword>
<evidence type="ECO:0000313" key="6">
    <source>
        <dbReference type="EMBL" id="KAL2619899.1"/>
    </source>
</evidence>
<dbReference type="Pfam" id="PF14226">
    <property type="entry name" value="DIOX_N"/>
    <property type="match status" value="1"/>
</dbReference>
<evidence type="ECO:0000256" key="3">
    <source>
        <dbReference type="ARBA" id="ARBA00023004"/>
    </source>
</evidence>
<keyword evidence="2 4" id="KW-0479">Metal-binding</keyword>